<dbReference type="PANTHER" id="PTHR33304:SF18">
    <property type="entry name" value="CHROMATIN REGULATOR PHD FAMILY-RELATED"/>
    <property type="match status" value="1"/>
</dbReference>
<dbReference type="Pfam" id="PF23121">
    <property type="entry name" value="SPOC_AIPP2"/>
    <property type="match status" value="1"/>
</dbReference>
<feature type="compositionally biased region" description="Basic and acidic residues" evidence="6">
    <location>
        <begin position="103"/>
        <end position="113"/>
    </location>
</feature>
<reference evidence="8" key="1">
    <citation type="journal article" date="2019" name="Toxins">
        <title>Detection of Abrin-Like and Prepropulchellin-Like Toxin Genes and Transcripts Using Whole Genome Sequencing and Full-Length Transcript Sequencing of Abrus precatorius.</title>
        <authorList>
            <person name="Hovde B.T."/>
            <person name="Daligault H.E."/>
            <person name="Hanschen E.R."/>
            <person name="Kunde Y.A."/>
            <person name="Johnson M.B."/>
            <person name="Starkenburg S.R."/>
            <person name="Johnson S.L."/>
        </authorList>
    </citation>
    <scope>NUCLEOTIDE SEQUENCE [LARGE SCALE GENOMIC DNA]</scope>
</reference>
<dbReference type="InterPro" id="IPR056280">
    <property type="entry name" value="AIPP2-like_SPOC"/>
</dbReference>
<keyword evidence="3" id="KW-0862">Zinc</keyword>
<dbReference type="PANTHER" id="PTHR33304">
    <property type="match status" value="1"/>
</dbReference>
<dbReference type="Gene3D" id="3.30.40.10">
    <property type="entry name" value="Zinc/RING finger domain, C3HC4 (zinc finger)"/>
    <property type="match status" value="1"/>
</dbReference>
<evidence type="ECO:0000256" key="6">
    <source>
        <dbReference type="SAM" id="MobiDB-lite"/>
    </source>
</evidence>
<evidence type="ECO:0000313" key="9">
    <source>
        <dbReference type="RefSeq" id="XP_027366413.1"/>
    </source>
</evidence>
<sequence>METFCLQCGHRGFPEALVFCTKCQAYALHRYCLDGPVIFTDDVTWFCEDCEAKLVVPPSLDQSKPLLSETNNSKNLEKNAIQARSKLKKYIKKLKKSNKQQKRKIEEKQKKGEVNSGLVAKTKNLSADSRNLSELEHPQRSITCEEVSKLKNECGPAPREVTNSDLGSKCVPASQGATTNDLTCIELDGHVDAQPIIDPIWRGSLYLCDETIGTVSGLLAHLSNLACSKVVEETVLIPDVLHAELLPRSMVWPRGFMNGGPTDKSIALFFFPDSERAEKVFDVLVDHIIQLELALRFMAENAELLIFPSTVLPIQYWRFQAKYYLWGVFRKKQT</sequence>
<dbReference type="GO" id="GO:0008270">
    <property type="term" value="F:zinc ion binding"/>
    <property type="evidence" value="ECO:0007669"/>
    <property type="project" value="UniProtKB-KW"/>
</dbReference>
<dbReference type="GO" id="GO:0140566">
    <property type="term" value="F:histone reader activity"/>
    <property type="evidence" value="ECO:0007669"/>
    <property type="project" value="InterPro"/>
</dbReference>
<evidence type="ECO:0000256" key="1">
    <source>
        <dbReference type="ARBA" id="ARBA00022723"/>
    </source>
</evidence>
<dbReference type="AlphaFoldDB" id="A0A8B8MEY3"/>
<dbReference type="RefSeq" id="XP_027366413.1">
    <property type="nucleotide sequence ID" value="XM_027510612.1"/>
</dbReference>
<dbReference type="Proteomes" id="UP000694853">
    <property type="component" value="Unplaced"/>
</dbReference>
<keyword evidence="1" id="KW-0479">Metal-binding</keyword>
<keyword evidence="5" id="KW-0804">Transcription</keyword>
<keyword evidence="4" id="KW-0805">Transcription regulation</keyword>
<dbReference type="GO" id="GO:0034244">
    <property type="term" value="P:negative regulation of transcription elongation by RNA polymerase II"/>
    <property type="evidence" value="ECO:0007669"/>
    <property type="project" value="InterPro"/>
</dbReference>
<evidence type="ECO:0000259" key="7">
    <source>
        <dbReference type="Pfam" id="PF23121"/>
    </source>
</evidence>
<keyword evidence="8" id="KW-1185">Reference proteome</keyword>
<dbReference type="InterPro" id="IPR013083">
    <property type="entry name" value="Znf_RING/FYVE/PHD"/>
</dbReference>
<accession>A0A8B8MEY3</accession>
<keyword evidence="2" id="KW-0863">Zinc-finger</keyword>
<dbReference type="PROSITE" id="PS01359">
    <property type="entry name" value="ZF_PHD_1"/>
    <property type="match status" value="1"/>
</dbReference>
<evidence type="ECO:0000313" key="8">
    <source>
        <dbReference type="Proteomes" id="UP000694853"/>
    </source>
</evidence>
<dbReference type="InterPro" id="IPR049914">
    <property type="entry name" value="PHD1-3/5-6"/>
</dbReference>
<dbReference type="InterPro" id="IPR019786">
    <property type="entry name" value="Zinc_finger_PHD-type_CS"/>
</dbReference>
<dbReference type="KEGG" id="aprc:113872789"/>
<dbReference type="SUPFAM" id="SSF57903">
    <property type="entry name" value="FYVE/PHD zinc finger"/>
    <property type="match status" value="1"/>
</dbReference>
<evidence type="ECO:0000256" key="5">
    <source>
        <dbReference type="ARBA" id="ARBA00023163"/>
    </source>
</evidence>
<protein>
    <submittedName>
        <fullName evidence="9">Uncharacterized protein LOC113872789</fullName>
    </submittedName>
</protein>
<proteinExistence type="predicted"/>
<feature type="region of interest" description="Disordered" evidence="6">
    <location>
        <begin position="94"/>
        <end position="120"/>
    </location>
</feature>
<gene>
    <name evidence="9" type="primary">LOC113872789</name>
</gene>
<evidence type="ECO:0000256" key="4">
    <source>
        <dbReference type="ARBA" id="ARBA00023015"/>
    </source>
</evidence>
<dbReference type="GeneID" id="113872789"/>
<evidence type="ECO:0000256" key="3">
    <source>
        <dbReference type="ARBA" id="ARBA00022833"/>
    </source>
</evidence>
<dbReference type="InterPro" id="IPR011011">
    <property type="entry name" value="Znf_FYVE_PHD"/>
</dbReference>
<organism evidence="8 9">
    <name type="scientific">Abrus precatorius</name>
    <name type="common">Indian licorice</name>
    <name type="synonym">Glycine abrus</name>
    <dbReference type="NCBI Taxonomy" id="3816"/>
    <lineage>
        <taxon>Eukaryota</taxon>
        <taxon>Viridiplantae</taxon>
        <taxon>Streptophyta</taxon>
        <taxon>Embryophyta</taxon>
        <taxon>Tracheophyta</taxon>
        <taxon>Spermatophyta</taxon>
        <taxon>Magnoliopsida</taxon>
        <taxon>eudicotyledons</taxon>
        <taxon>Gunneridae</taxon>
        <taxon>Pentapetalae</taxon>
        <taxon>rosids</taxon>
        <taxon>fabids</taxon>
        <taxon>Fabales</taxon>
        <taxon>Fabaceae</taxon>
        <taxon>Papilionoideae</taxon>
        <taxon>50 kb inversion clade</taxon>
        <taxon>NPAAA clade</taxon>
        <taxon>indigoferoid/millettioid clade</taxon>
        <taxon>Abreae</taxon>
        <taxon>Abrus</taxon>
    </lineage>
</organism>
<feature type="domain" description="AIPP2-like SPOC-like" evidence="7">
    <location>
        <begin position="201"/>
        <end position="329"/>
    </location>
</feature>
<reference evidence="9" key="2">
    <citation type="submission" date="2025-08" db="UniProtKB">
        <authorList>
            <consortium name="RefSeq"/>
        </authorList>
    </citation>
    <scope>IDENTIFICATION</scope>
    <source>
        <tissue evidence="9">Young leaves</tissue>
    </source>
</reference>
<name>A0A8B8MEY3_ABRPR</name>
<dbReference type="OrthoDB" id="1932206at2759"/>
<evidence type="ECO:0000256" key="2">
    <source>
        <dbReference type="ARBA" id="ARBA00022771"/>
    </source>
</evidence>